<sequence length="388" mass="41151">MKITLAAYGSRGDVEPCVAVAQELHRRGHDVLIAVPPDKLGMTESAGLAAVAYGPDSREQINMATNFVRNVQNPMSALPQLIERVTTVWTGKSETLTSVAAGADLLVAGMNEQRLVANVGEHFGVPLAALHFFPAETLELGRLQSEVTGAAATSQRRALGLPDNPSTQPALEIQTYDELWAPELAKQWAGPGYRRPFVGSLTLGLPAEADDAVLSWIADGTPPIYFGFGSTPVTSPAETVAVISAACTQIGERALICSGPNDFTRIPPADHVKIVEAVNHAAVFPACRAIVHHGGAGTTAAAMRAGVPMLILWLWLDQPIWADAVRRLEVGVGRAFSASTLDSLVADLRSVRSAHYLSRAREMATQMSTPAESVAKAADLLESAARRV</sequence>
<dbReference type="EMBL" id="AP024828">
    <property type="protein sequence ID" value="BCZ24294.1"/>
    <property type="molecule type" value="Genomic_DNA"/>
</dbReference>
<evidence type="ECO:0000313" key="4">
    <source>
        <dbReference type="Proteomes" id="UP000826012"/>
    </source>
</evidence>
<protein>
    <submittedName>
        <fullName evidence="3">Glycosyltransferase</fullName>
    </submittedName>
</protein>
<dbReference type="PANTHER" id="PTHR48050">
    <property type="entry name" value="STEROL 3-BETA-GLUCOSYLTRANSFERASE"/>
    <property type="match status" value="1"/>
</dbReference>
<feature type="domain" description="Glycosyltransferase family 28 N-terminal" evidence="1">
    <location>
        <begin position="3"/>
        <end position="50"/>
    </location>
</feature>
<proteinExistence type="predicted"/>
<name>A0ABM7T103_9MYCO</name>
<accession>A0ABM7T103</accession>
<evidence type="ECO:0000259" key="2">
    <source>
        <dbReference type="Pfam" id="PF06722"/>
    </source>
</evidence>
<gene>
    <name evidence="3" type="ORF">MTY59_41490</name>
</gene>
<dbReference type="Pfam" id="PF06722">
    <property type="entry name" value="EryCIII-like_C"/>
    <property type="match status" value="1"/>
</dbReference>
<dbReference type="PANTHER" id="PTHR48050:SF13">
    <property type="entry name" value="STEROL 3-BETA-GLUCOSYLTRANSFERASE UGT80A2"/>
    <property type="match status" value="1"/>
</dbReference>
<dbReference type="InterPro" id="IPR010610">
    <property type="entry name" value="EryCIII-like_C"/>
</dbReference>
<dbReference type="InterPro" id="IPR002213">
    <property type="entry name" value="UDP_glucos_trans"/>
</dbReference>
<organism evidence="3 4">
    <name type="scientific">Mycobacterium senriense</name>
    <dbReference type="NCBI Taxonomy" id="2775496"/>
    <lineage>
        <taxon>Bacteria</taxon>
        <taxon>Bacillati</taxon>
        <taxon>Actinomycetota</taxon>
        <taxon>Actinomycetes</taxon>
        <taxon>Mycobacteriales</taxon>
        <taxon>Mycobacteriaceae</taxon>
        <taxon>Mycobacterium</taxon>
        <taxon>Mycobacterium avium complex (MAC)</taxon>
    </lineage>
</organism>
<evidence type="ECO:0000259" key="1">
    <source>
        <dbReference type="Pfam" id="PF03033"/>
    </source>
</evidence>
<dbReference type="Proteomes" id="UP000826012">
    <property type="component" value="Chromosome"/>
</dbReference>
<dbReference type="CDD" id="cd03784">
    <property type="entry name" value="GT1_Gtf-like"/>
    <property type="match status" value="1"/>
</dbReference>
<dbReference type="RefSeq" id="WP_221042808.1">
    <property type="nucleotide sequence ID" value="NZ_AP024828.1"/>
</dbReference>
<reference evidence="3 4" key="2">
    <citation type="submission" date="2021-07" db="EMBL/GenBank/DDBJ databases">
        <authorList>
            <person name="Matsumoto Y."/>
            <person name="Motooka D."/>
            <person name="Nakamura S."/>
        </authorList>
    </citation>
    <scope>NUCLEOTIDE SEQUENCE [LARGE SCALE GENOMIC DNA]</scope>
    <source>
        <strain evidence="3 4">TY59</strain>
    </source>
</reference>
<feature type="domain" description="Erythromycin biosynthesis protein CIII-like C-terminal" evidence="2">
    <location>
        <begin position="264"/>
        <end position="371"/>
    </location>
</feature>
<dbReference type="Gene3D" id="3.40.50.2000">
    <property type="entry name" value="Glycogen Phosphorylase B"/>
    <property type="match status" value="2"/>
</dbReference>
<dbReference type="SUPFAM" id="SSF53756">
    <property type="entry name" value="UDP-Glycosyltransferase/glycogen phosphorylase"/>
    <property type="match status" value="1"/>
</dbReference>
<dbReference type="Pfam" id="PF03033">
    <property type="entry name" value="Glyco_transf_28"/>
    <property type="match status" value="1"/>
</dbReference>
<dbReference type="InterPro" id="IPR004276">
    <property type="entry name" value="GlycoTrans_28_N"/>
</dbReference>
<reference evidence="3 4" key="1">
    <citation type="submission" date="2021-07" db="EMBL/GenBank/DDBJ databases">
        <title>Complete genome sequence of nontuberculous Mycobacterium sp. TY59.</title>
        <authorList>
            <person name="Fukushima K."/>
        </authorList>
    </citation>
    <scope>NUCLEOTIDE SEQUENCE [LARGE SCALE GENOMIC DNA]</scope>
    <source>
        <strain evidence="3 4">TY59</strain>
    </source>
</reference>
<evidence type="ECO:0000313" key="3">
    <source>
        <dbReference type="EMBL" id="BCZ24294.1"/>
    </source>
</evidence>
<dbReference type="InterPro" id="IPR050426">
    <property type="entry name" value="Glycosyltransferase_28"/>
</dbReference>
<keyword evidence="4" id="KW-1185">Reference proteome</keyword>